<dbReference type="AlphaFoldDB" id="A0A9P8TWI4"/>
<reference evidence="6" key="1">
    <citation type="submission" date="2021-08" db="EMBL/GenBank/DDBJ databases">
        <title>Chromosome-Level Trichoderma cornu-damae using Hi-C Data.</title>
        <authorList>
            <person name="Kim C.S."/>
        </authorList>
    </citation>
    <scope>NUCLEOTIDE SEQUENCE</scope>
    <source>
        <strain evidence="6">KA19-0412C</strain>
    </source>
</reference>
<keyword evidence="1" id="KW-0547">Nucleotide-binding</keyword>
<feature type="region of interest" description="Disordered" evidence="4">
    <location>
        <begin position="341"/>
        <end position="365"/>
    </location>
</feature>
<dbReference type="PANTHER" id="PTHR45629:SF7">
    <property type="entry name" value="DNA EXCISION REPAIR PROTEIN ERCC-6-RELATED"/>
    <property type="match status" value="1"/>
</dbReference>
<organism evidence="6 7">
    <name type="scientific">Trichoderma cornu-damae</name>
    <dbReference type="NCBI Taxonomy" id="654480"/>
    <lineage>
        <taxon>Eukaryota</taxon>
        <taxon>Fungi</taxon>
        <taxon>Dikarya</taxon>
        <taxon>Ascomycota</taxon>
        <taxon>Pezizomycotina</taxon>
        <taxon>Sordariomycetes</taxon>
        <taxon>Hypocreomycetidae</taxon>
        <taxon>Hypocreales</taxon>
        <taxon>Hypocreaceae</taxon>
        <taxon>Trichoderma</taxon>
    </lineage>
</organism>
<keyword evidence="2" id="KW-0378">Hydrolase</keyword>
<protein>
    <recommendedName>
        <fullName evidence="5">Helicase C-terminal domain-containing protein</fullName>
    </recommendedName>
</protein>
<evidence type="ECO:0000256" key="1">
    <source>
        <dbReference type="ARBA" id="ARBA00022741"/>
    </source>
</evidence>
<dbReference type="SUPFAM" id="SSF52540">
    <property type="entry name" value="P-loop containing nucleoside triphosphate hydrolases"/>
    <property type="match status" value="2"/>
</dbReference>
<dbReference type="OrthoDB" id="5244662at2759"/>
<dbReference type="EMBL" id="JAIWOZ010000001">
    <property type="protein sequence ID" value="KAH6610611.1"/>
    <property type="molecule type" value="Genomic_DNA"/>
</dbReference>
<keyword evidence="3" id="KW-0067">ATP-binding</keyword>
<dbReference type="InterPro" id="IPR001650">
    <property type="entry name" value="Helicase_C-like"/>
</dbReference>
<dbReference type="Pfam" id="PF00176">
    <property type="entry name" value="SNF2-rel_dom"/>
    <property type="match status" value="1"/>
</dbReference>
<evidence type="ECO:0000256" key="3">
    <source>
        <dbReference type="ARBA" id="ARBA00022840"/>
    </source>
</evidence>
<keyword evidence="7" id="KW-1185">Reference proteome</keyword>
<gene>
    <name evidence="6" type="ORF">Trco_000631</name>
</gene>
<evidence type="ECO:0000313" key="7">
    <source>
        <dbReference type="Proteomes" id="UP000827724"/>
    </source>
</evidence>
<dbReference type="PROSITE" id="PS51194">
    <property type="entry name" value="HELICASE_CTER"/>
    <property type="match status" value="1"/>
</dbReference>
<dbReference type="InterPro" id="IPR049730">
    <property type="entry name" value="SNF2/RAD54-like_C"/>
</dbReference>
<name>A0A9P8TWI4_9HYPO</name>
<feature type="domain" description="Helicase C-terminal" evidence="5">
    <location>
        <begin position="794"/>
        <end position="957"/>
    </location>
</feature>
<evidence type="ECO:0000313" key="6">
    <source>
        <dbReference type="EMBL" id="KAH6610611.1"/>
    </source>
</evidence>
<dbReference type="Gene3D" id="3.40.50.300">
    <property type="entry name" value="P-loop containing nucleotide triphosphate hydrolases"/>
    <property type="match status" value="2"/>
</dbReference>
<dbReference type="SMART" id="SM00490">
    <property type="entry name" value="HELICc"/>
    <property type="match status" value="1"/>
</dbReference>
<dbReference type="InterPro" id="IPR050496">
    <property type="entry name" value="SNF2_RAD54_helicase_repair"/>
</dbReference>
<dbReference type="Pfam" id="PF00271">
    <property type="entry name" value="Helicase_C"/>
    <property type="match status" value="1"/>
</dbReference>
<dbReference type="PANTHER" id="PTHR45629">
    <property type="entry name" value="SNF2/RAD54 FAMILY MEMBER"/>
    <property type="match status" value="1"/>
</dbReference>
<dbReference type="CDD" id="cd18793">
    <property type="entry name" value="SF2_C_SNF"/>
    <property type="match status" value="1"/>
</dbReference>
<dbReference type="GO" id="GO:0005524">
    <property type="term" value="F:ATP binding"/>
    <property type="evidence" value="ECO:0007669"/>
    <property type="project" value="InterPro"/>
</dbReference>
<evidence type="ECO:0000256" key="2">
    <source>
        <dbReference type="ARBA" id="ARBA00022801"/>
    </source>
</evidence>
<evidence type="ECO:0000256" key="4">
    <source>
        <dbReference type="SAM" id="MobiDB-lite"/>
    </source>
</evidence>
<dbReference type="InterPro" id="IPR000330">
    <property type="entry name" value="SNF2_N"/>
</dbReference>
<feature type="region of interest" description="Disordered" evidence="4">
    <location>
        <begin position="699"/>
        <end position="742"/>
    </location>
</feature>
<comment type="caution">
    <text evidence="6">The sequence shown here is derived from an EMBL/GenBank/DDBJ whole genome shotgun (WGS) entry which is preliminary data.</text>
</comment>
<accession>A0A9P8TWI4</accession>
<proteinExistence type="predicted"/>
<evidence type="ECO:0000259" key="5">
    <source>
        <dbReference type="PROSITE" id="PS51194"/>
    </source>
</evidence>
<sequence>MEKDKHWLKPMVDDSVSSDVLVPSGRVAGLIPGEKEVGMDEVEPVTSVLVAMYKLMRANPNRFLQKSPGDAREFLTDDHGLTVIAELFKEKAMTEPEHSPEEIRRLESKASDEQIALALDAVDSFRKRPQKEREIIMRDEVLLSDFVGEAVNLKEICQRRGIDLETLGVNPHNPSTRAKAPQIPDANHLADLLTGPLRAAMLLSECGTGKTFVTLLTLKFIIDDRIKKFKNGTLDLVEGDRVFKPNIIFVPSSTLSQFFNDANRDWVGIFDVYSFYQKRENCSNPDRQNKTIDGIQGLQKYVDKWAKAHEDPETARAIVITSYYTATNRIAVKGASKPLNEKQVELDSSQEDRPYYDPEDDKEAKMTADDLTRDEVFRRADGNNKEMDLNTHAHAYIKPRPKNLVGDMWNIVVADECHFIKTPDASANKLINQLDRDGLLLVSATPLPSHLRDISGYLQVIWNTAWPFGYKAIDTIPSDSFFGSQVYDELLANPDRAVGETTLTLRRVLSGRDLGDEKLSARQLAQAQEYKDFVRGGKGPAYLINPTLFQAFAATNNYEATVSTTGARPIFEMLSVRRGMLTKMTLPDGRTTFMGEGIAGLSVETVELDLTPKVEAKLHEHISVLADKFMSPAGRGLPEMLPGGHLFGAPSVMHNGAVYRRLSLASTDVKNIKLTTPSSRIMRRVTEFREGASGGFLSQELTANDQYRDGGNGSRISETDDSSLAQSRRRDQAKKSKSGSIPAAGAKEVNRVATYDTTGGLQFVFYNTRESQTLGFPVDRQNQVRYVAWESPKYSYAVLEALEAQAAGERLLIYTNHPLTTQIVSALLVAYGVKTLHYLSRHSQAERDEAIDAFNNEASPYTCLVTSLQLSALGVNFHRACHRGLILEIPTNASTLLQATGRLWRIGQKKNVKWKILYARNSFDAAVEWRNLEKYATVLASEGNIDERIKGEARSICAFEIARRQLGQSCSRYPRATVPWDLMDSEKTYVKGLFYSALAGFLFANPGKSGLIGKHNLKAIASAWRVGSELTLEMVERQIVDPEGLDLGDPR</sequence>
<dbReference type="InterPro" id="IPR027417">
    <property type="entry name" value="P-loop_NTPase"/>
</dbReference>
<dbReference type="Proteomes" id="UP000827724">
    <property type="component" value="Unassembled WGS sequence"/>
</dbReference>
<dbReference type="GO" id="GO:0016787">
    <property type="term" value="F:hydrolase activity"/>
    <property type="evidence" value="ECO:0007669"/>
    <property type="project" value="UniProtKB-KW"/>
</dbReference>